<feature type="compositionally biased region" description="Low complexity" evidence="1">
    <location>
        <begin position="51"/>
        <end position="62"/>
    </location>
</feature>
<feature type="compositionally biased region" description="Polar residues" evidence="1">
    <location>
        <begin position="39"/>
        <end position="50"/>
    </location>
</feature>
<dbReference type="EMBL" id="CAXLJM020000028">
    <property type="protein sequence ID" value="CAL8096913.1"/>
    <property type="molecule type" value="Genomic_DNA"/>
</dbReference>
<name>A0ABP1QBH7_9HEXA</name>
<feature type="compositionally biased region" description="Low complexity" evidence="1">
    <location>
        <begin position="603"/>
        <end position="625"/>
    </location>
</feature>
<feature type="compositionally biased region" description="Low complexity" evidence="1">
    <location>
        <begin position="120"/>
        <end position="145"/>
    </location>
</feature>
<feature type="region of interest" description="Disordered" evidence="1">
    <location>
        <begin position="197"/>
        <end position="216"/>
    </location>
</feature>
<feature type="compositionally biased region" description="Polar residues" evidence="1">
    <location>
        <begin position="528"/>
        <end position="541"/>
    </location>
</feature>
<evidence type="ECO:0000313" key="4">
    <source>
        <dbReference type="Proteomes" id="UP001642540"/>
    </source>
</evidence>
<feature type="compositionally biased region" description="Low complexity" evidence="1">
    <location>
        <begin position="481"/>
        <end position="490"/>
    </location>
</feature>
<feature type="compositionally biased region" description="Polar residues" evidence="1">
    <location>
        <begin position="291"/>
        <end position="318"/>
    </location>
</feature>
<accession>A0ABP1QBH7</accession>
<feature type="compositionally biased region" description="Polar residues" evidence="1">
    <location>
        <begin position="272"/>
        <end position="282"/>
    </location>
</feature>
<keyword evidence="4" id="KW-1185">Reference proteome</keyword>
<dbReference type="Pfam" id="PF23066">
    <property type="entry name" value="PH_21"/>
    <property type="match status" value="1"/>
</dbReference>
<evidence type="ECO:0000313" key="3">
    <source>
        <dbReference type="EMBL" id="CAL8096913.1"/>
    </source>
</evidence>
<evidence type="ECO:0000256" key="1">
    <source>
        <dbReference type="SAM" id="MobiDB-lite"/>
    </source>
</evidence>
<feature type="compositionally biased region" description="Low complexity" evidence="1">
    <location>
        <begin position="546"/>
        <end position="557"/>
    </location>
</feature>
<dbReference type="Proteomes" id="UP001642540">
    <property type="component" value="Unassembled WGS sequence"/>
</dbReference>
<organism evidence="3 4">
    <name type="scientific">Orchesella dallaii</name>
    <dbReference type="NCBI Taxonomy" id="48710"/>
    <lineage>
        <taxon>Eukaryota</taxon>
        <taxon>Metazoa</taxon>
        <taxon>Ecdysozoa</taxon>
        <taxon>Arthropoda</taxon>
        <taxon>Hexapoda</taxon>
        <taxon>Collembola</taxon>
        <taxon>Entomobryomorpha</taxon>
        <taxon>Entomobryoidea</taxon>
        <taxon>Orchesellidae</taxon>
        <taxon>Orchesellinae</taxon>
        <taxon>Orchesella</taxon>
    </lineage>
</organism>
<feature type="domain" description="C-Maf-inducing protein PH" evidence="2">
    <location>
        <begin position="693"/>
        <end position="743"/>
    </location>
</feature>
<dbReference type="InterPro" id="IPR056429">
    <property type="entry name" value="PH_CMIP"/>
</dbReference>
<reference evidence="3 4" key="1">
    <citation type="submission" date="2024-08" db="EMBL/GenBank/DDBJ databases">
        <authorList>
            <person name="Cucini C."/>
            <person name="Frati F."/>
        </authorList>
    </citation>
    <scope>NUCLEOTIDE SEQUENCE [LARGE SCALE GENOMIC DNA]</scope>
</reference>
<feature type="region of interest" description="Disordered" evidence="1">
    <location>
        <begin position="1"/>
        <end position="156"/>
    </location>
</feature>
<protein>
    <recommendedName>
        <fullName evidence="2">C-Maf-inducing protein PH domain-containing protein</fullName>
    </recommendedName>
</protein>
<sequence length="791" mass="85138">MGQPEEELTQSPGKTCVSKSTTDRESSSSAKTCGENRDAQASSSNCCTIASGSSFSSSTRNSNDYTSARVGKLTSQGNDEGDEDKSGNELKEREESHGSSESHPRPRLSSESQDNVRNNSQESGLSSGDVSSSLSPSESFSGSEDISPKSSRREPLTTKISSSVLLAAGDCQQRIDVSESKKLDRKHKDYELVLRDEHDDDDDDDQHVHDNKARRRNSTSAIELVGIGTSIDCVRNSESSSTLRNSKMMKILLGNGEEAVVFGEGRPEGTSCYENSSSNPATITDDKKGNQNENIWMSPSLELSSSEGYDTEKQQNQQYRDRSSREKKRIFGLSGFGCKFNLNKIFSSSSRATHTHSTERLNNQLSTHSQGSTSLAISPTTLLSNVSKSSSESNILMCHNSLDNLTDDLPSSRSTDSSCLLPTATDDQVFYGHHHHQPDDDVLDSCCCCCCCCCRSNGTCDHHHLHHHRQKRKCECLHNSSNSASSSPASLERQRMSGNVDSREEENCSVEETNNNNHQVEELDCEQSRSTHFVSGNNSNLVERGSSPSNVPSSSSSTGDTVMMRVENGGETGEEVEAAACGSSTSHPNTNQNRGDAHVASASSRCNSRCGGDGSSNSSSAKASGPPNHSGNGMVLDPSCVNGYQPSLPSCSSSSSSTSSASATCSTGNSESSSSGSGCSTSSSFPNSSHGQKFKLLSDGDVQVCRVKHGKNLVDKVIGSKLLRRWETHHLYLNDACISSKTKGKDEARIDQHFLAFGITNSRHQKHLDQVQEAAVTCNECSTHTSQAIFS</sequence>
<gene>
    <name evidence="3" type="ORF">ODALV1_LOCUS9488</name>
</gene>
<feature type="compositionally biased region" description="Polar residues" evidence="1">
    <location>
        <begin position="582"/>
        <end position="594"/>
    </location>
</feature>
<feature type="region of interest" description="Disordered" evidence="1">
    <location>
        <begin position="269"/>
        <end position="326"/>
    </location>
</feature>
<feature type="compositionally biased region" description="Basic and acidic residues" evidence="1">
    <location>
        <begin position="84"/>
        <end position="104"/>
    </location>
</feature>
<proteinExistence type="predicted"/>
<comment type="caution">
    <text evidence="3">The sequence shown here is derived from an EMBL/GenBank/DDBJ whole genome shotgun (WGS) entry which is preliminary data.</text>
</comment>
<evidence type="ECO:0000259" key="2">
    <source>
        <dbReference type="Pfam" id="PF23066"/>
    </source>
</evidence>
<feature type="compositionally biased region" description="Polar residues" evidence="1">
    <location>
        <begin position="109"/>
        <end position="119"/>
    </location>
</feature>
<feature type="region of interest" description="Disordered" evidence="1">
    <location>
        <begin position="662"/>
        <end position="684"/>
    </location>
</feature>
<feature type="region of interest" description="Disordered" evidence="1">
    <location>
        <begin position="481"/>
        <end position="638"/>
    </location>
</feature>